<dbReference type="Pfam" id="PF05627">
    <property type="entry name" value="AvrRpt-cleavage"/>
    <property type="match status" value="1"/>
</dbReference>
<keyword evidence="5" id="KW-1185">Reference proteome</keyword>
<evidence type="ECO:0000256" key="1">
    <source>
        <dbReference type="SAM" id="MobiDB-lite"/>
    </source>
</evidence>
<proteinExistence type="predicted"/>
<feature type="region of interest" description="Disordered" evidence="1">
    <location>
        <begin position="200"/>
        <end position="224"/>
    </location>
</feature>
<gene>
    <name evidence="4" type="ORF">Ahy_B01g054131</name>
</gene>
<dbReference type="PANTHER" id="PTHR33159:SF35">
    <property type="entry name" value="RPM1-INTERACTING PROTEIN 4 (RIN4) FAMILY PROTEIN"/>
    <property type="match status" value="1"/>
</dbReference>
<organism evidence="4 5">
    <name type="scientific">Arachis hypogaea</name>
    <name type="common">Peanut</name>
    <dbReference type="NCBI Taxonomy" id="3818"/>
    <lineage>
        <taxon>Eukaryota</taxon>
        <taxon>Viridiplantae</taxon>
        <taxon>Streptophyta</taxon>
        <taxon>Embryophyta</taxon>
        <taxon>Tracheophyta</taxon>
        <taxon>Spermatophyta</taxon>
        <taxon>Magnoliopsida</taxon>
        <taxon>eudicotyledons</taxon>
        <taxon>Gunneridae</taxon>
        <taxon>Pentapetalae</taxon>
        <taxon>rosids</taxon>
        <taxon>fabids</taxon>
        <taxon>Fabales</taxon>
        <taxon>Fabaceae</taxon>
        <taxon>Papilionoideae</taxon>
        <taxon>50 kb inversion clade</taxon>
        <taxon>dalbergioids sensu lato</taxon>
        <taxon>Dalbergieae</taxon>
        <taxon>Pterocarpus clade</taxon>
        <taxon>Arachis</taxon>
    </lineage>
</organism>
<dbReference type="Proteomes" id="UP000289738">
    <property type="component" value="Chromosome B01"/>
</dbReference>
<evidence type="ECO:0000259" key="3">
    <source>
        <dbReference type="Pfam" id="PF05687"/>
    </source>
</evidence>
<feature type="compositionally biased region" description="Polar residues" evidence="1">
    <location>
        <begin position="87"/>
        <end position="104"/>
    </location>
</feature>
<evidence type="ECO:0000259" key="2">
    <source>
        <dbReference type="Pfam" id="PF05627"/>
    </source>
</evidence>
<protein>
    <recommendedName>
        <fullName evidence="6">RIN4 pathogenic type III effector avirulence factor Avr cleavage site domain-containing protein</fullName>
    </recommendedName>
</protein>
<dbReference type="InterPro" id="IPR040387">
    <property type="entry name" value="RIN4/NOI4"/>
</dbReference>
<comment type="caution">
    <text evidence="4">The sequence shown here is derived from an EMBL/GenBank/DDBJ whole genome shotgun (WGS) entry which is preliminary data.</text>
</comment>
<feature type="domain" description="BES1/BZR1 plant transcription factor N-terminal" evidence="3">
    <location>
        <begin position="72"/>
        <end position="128"/>
    </location>
</feature>
<sequence length="283" mass="31048">MATQERGRPLPKFGEWDVNNPATAEGFTVIFNKARDEKKIAKNLPREKLATQEKKYNAPHKPVAYTKHPQKQKGCKRPQGEIGGTPANMSGCSSLQPSPQSSAFPSLVPSYHASPTSLSFPSPSRIDPNLQNPSSFLLPFIHNITSIPTNLPPLRISNSAPVTPPLSSPTSGGSKRKADFESRSNVSSLNSFRHPLFAVSAPSSPSRRHQLATSTIPECDESDASTVDSGRWGYLQAKRRRLRLPTWTTNRQLSAPAGESRRKWVEGPGFRTELNLKGAIRAF</sequence>
<name>A0A445ATE3_ARAHY</name>
<dbReference type="PANTHER" id="PTHR33159">
    <property type="entry name" value="RPM1-INTERACTING PROTEIN 4 (RIN4) FAMILY PROTEIN"/>
    <property type="match status" value="1"/>
</dbReference>
<evidence type="ECO:0000313" key="4">
    <source>
        <dbReference type="EMBL" id="RYR29681.1"/>
    </source>
</evidence>
<dbReference type="GO" id="GO:0005886">
    <property type="term" value="C:plasma membrane"/>
    <property type="evidence" value="ECO:0007669"/>
    <property type="project" value="TreeGrafter"/>
</dbReference>
<dbReference type="STRING" id="3818.A0A445ATE3"/>
<dbReference type="GO" id="GO:0006355">
    <property type="term" value="P:regulation of DNA-templated transcription"/>
    <property type="evidence" value="ECO:0007669"/>
    <property type="project" value="UniProtKB-ARBA"/>
</dbReference>
<feature type="domain" description="RIN4 pathogenic type III effector avirulence factor Avr cleavage site" evidence="2">
    <location>
        <begin position="5"/>
        <end position="39"/>
    </location>
</feature>
<reference evidence="4 5" key="1">
    <citation type="submission" date="2019-01" db="EMBL/GenBank/DDBJ databases">
        <title>Sequencing of cultivated peanut Arachis hypogaea provides insights into genome evolution and oil improvement.</title>
        <authorList>
            <person name="Chen X."/>
        </authorList>
    </citation>
    <scope>NUCLEOTIDE SEQUENCE [LARGE SCALE GENOMIC DNA]</scope>
    <source>
        <strain evidence="5">cv. Fuhuasheng</strain>
        <tissue evidence="4">Leaves</tissue>
    </source>
</reference>
<evidence type="ECO:0008006" key="6">
    <source>
        <dbReference type="Google" id="ProtNLM"/>
    </source>
</evidence>
<dbReference type="EMBL" id="SDMP01000011">
    <property type="protein sequence ID" value="RYR29681.1"/>
    <property type="molecule type" value="Genomic_DNA"/>
</dbReference>
<feature type="region of interest" description="Disordered" evidence="1">
    <location>
        <begin position="155"/>
        <end position="186"/>
    </location>
</feature>
<dbReference type="Pfam" id="PF05687">
    <property type="entry name" value="BES1_N"/>
    <property type="match status" value="1"/>
</dbReference>
<accession>A0A445ATE3</accession>
<dbReference type="AlphaFoldDB" id="A0A445ATE3"/>
<feature type="compositionally biased region" description="Polar residues" evidence="1">
    <location>
        <begin position="201"/>
        <end position="216"/>
    </location>
</feature>
<dbReference type="InterPro" id="IPR008700">
    <property type="entry name" value="TypeIII_avirulence_cleave"/>
</dbReference>
<dbReference type="InterPro" id="IPR008540">
    <property type="entry name" value="BES1_N"/>
</dbReference>
<evidence type="ECO:0000313" key="5">
    <source>
        <dbReference type="Proteomes" id="UP000289738"/>
    </source>
</evidence>
<feature type="region of interest" description="Disordered" evidence="1">
    <location>
        <begin position="48"/>
        <end position="108"/>
    </location>
</feature>